<dbReference type="PANTHER" id="PTHR30572:SF18">
    <property type="entry name" value="ABC-TYPE MACROLIDE FAMILY EXPORT SYSTEM PERMEASE COMPONENT 2"/>
    <property type="match status" value="1"/>
</dbReference>
<dbReference type="Pfam" id="PF12833">
    <property type="entry name" value="HTH_18"/>
    <property type="match status" value="1"/>
</dbReference>
<keyword evidence="3 9" id="KW-0812">Transmembrane</keyword>
<dbReference type="Proteomes" id="UP001326715">
    <property type="component" value="Chromosome"/>
</dbReference>
<evidence type="ECO:0000256" key="1">
    <source>
        <dbReference type="ARBA" id="ARBA00004651"/>
    </source>
</evidence>
<feature type="transmembrane region" description="Helical" evidence="9">
    <location>
        <begin position="349"/>
        <end position="370"/>
    </location>
</feature>
<keyword evidence="12" id="KW-1185">Reference proteome</keyword>
<dbReference type="InterPro" id="IPR009057">
    <property type="entry name" value="Homeodomain-like_sf"/>
</dbReference>
<feature type="transmembrane region" description="Helical" evidence="9">
    <location>
        <begin position="1012"/>
        <end position="1037"/>
    </location>
</feature>
<keyword evidence="7 9" id="KW-0472">Membrane</keyword>
<sequence>MATLFSGLTLAILLGFAKRVDKKANLFLSLALVVIVLETGRLTSIFIPALGPLLYLYIRQLTYPERQFIRKDMLYFCPLLMAGWMPAWQVLSSTIIYLYLSRRLIEDFYGRLQLVMMDRPRVAFRRLDKALHLLSWCCMLSMFSATFYLAVVIVLIGIAVEVMLKPGSNVELTTPIADKSDAKVKGRRLKEIVAANRLYEDAELTLASLAAKLTIHPHELSRIINTGLDKNFSDFISEFRVREVVLKMHDPACDQLTLLAIAYESGFNSKTTFNRVFKEMTGKTPVEYKNMLKKEVPIDKLAPWSRIRPVLLRSESQPTWGPETSKRNNMIRLYLKIAYRQLRKEKMYAAIKIGGLALSIAACLLIGLYIHDEMNYDRMYPDADRIYRLCGDGKVDRGLAWPAPMSKAIQNDFPEVAYAGRIRPVNSYVGQAELRRADQVQNTYEQGIIYADQSFLDALQLPMVSGDGRTALKEPLTMVISKTMADKYYHGQDPIGQVMYLDSDKSRPYRIGAVMADIPANSHLHPFNIFITLTGMEFGEKEQDDWTWFNYIQYIKLKAGTDVVAFEKKLNVDIRKNYLLSQFRRGGVKDPENEVKKVSFHLQPVKDINLHSQEFSDGVTNGDIRFIWLFGAIAIFILAIACINFINLSTAKSASRAKEVGLRKVVGSYRSSLIMQFLTESLIYSLISFILGIVIAWLLLPFFNTIALKSLIMPWLEWWFVPVFLASSIIVGVLAGLYPAFYLSGFQPVKVLKGSISVGSKRNVLRNGLVVFQFATSIILIIGTIVIYSQMHFIMNHRVGFDKDQVIVLHGTNTLGYQNIKNFKTALTQIAPVKSVSISDYLPINGTLRNENTFVREGREKIDPGVGAQFWQVDEDYLKSLDIKLVEGRNFSYDMPGDTTGESVIINQAMVQKLGLKNPVGTRISNGGVLTVIGVVQDFNFESLRSNISPLVLHFGFSSSMMLVKFNGANVQNTVAEVSALWEKFSPDQPIRYTFLDQEFAHMYADVMHVGIILTSFAILAIIIACLGLFALSAFMAEQRSKEIGIRKVLGASVRNITTLLSGDFVKLVLVSILIASPIAWWAMNRWLQDFAYRTHLSWWIFVVSGFIAILIALITVSFQSVKAALTDPVKSLKTE</sequence>
<dbReference type="PROSITE" id="PS00041">
    <property type="entry name" value="HTH_ARAC_FAMILY_1"/>
    <property type="match status" value="1"/>
</dbReference>
<dbReference type="InterPro" id="IPR050250">
    <property type="entry name" value="Macrolide_Exporter_MacB"/>
</dbReference>
<feature type="transmembrane region" description="Helical" evidence="9">
    <location>
        <begin position="682"/>
        <end position="700"/>
    </location>
</feature>
<feature type="transmembrane region" description="Helical" evidence="9">
    <location>
        <begin position="1065"/>
        <end position="1084"/>
    </location>
</feature>
<dbReference type="Gene3D" id="1.10.10.60">
    <property type="entry name" value="Homeodomain-like"/>
    <property type="match status" value="2"/>
</dbReference>
<protein>
    <submittedName>
        <fullName evidence="11">ABC transporter permease</fullName>
    </submittedName>
</protein>
<evidence type="ECO:0000256" key="4">
    <source>
        <dbReference type="ARBA" id="ARBA00022989"/>
    </source>
</evidence>
<gene>
    <name evidence="11" type="ORF">SR876_23900</name>
</gene>
<name>A0ABZ0XBV5_9BACT</name>
<dbReference type="PROSITE" id="PS01124">
    <property type="entry name" value="HTH_ARAC_FAMILY_2"/>
    <property type="match status" value="1"/>
</dbReference>
<dbReference type="InterPro" id="IPR018062">
    <property type="entry name" value="HTH_AraC-typ_CS"/>
</dbReference>
<dbReference type="RefSeq" id="WP_177318698.1">
    <property type="nucleotide sequence ID" value="NZ_CP139972.1"/>
</dbReference>
<evidence type="ECO:0000313" key="12">
    <source>
        <dbReference type="Proteomes" id="UP001326715"/>
    </source>
</evidence>
<feature type="transmembrane region" description="Helical" evidence="9">
    <location>
        <begin position="27"/>
        <end position="58"/>
    </location>
</feature>
<keyword evidence="8" id="KW-0804">Transcription</keyword>
<dbReference type="InterPro" id="IPR025857">
    <property type="entry name" value="MacB_PCD"/>
</dbReference>
<reference evidence="11 12" key="1">
    <citation type="submission" date="2023-11" db="EMBL/GenBank/DDBJ databases">
        <title>MicrobeMod: A computational toolkit for identifying prokaryotic methylation and restriction-modification with nanopore sequencing.</title>
        <authorList>
            <person name="Crits-Christoph A."/>
            <person name="Kang S.C."/>
            <person name="Lee H."/>
            <person name="Ostrov N."/>
        </authorList>
    </citation>
    <scope>NUCLEOTIDE SEQUENCE [LARGE SCALE GENOMIC DNA]</scope>
    <source>
        <strain evidence="11 12">ATCC 23090</strain>
    </source>
</reference>
<feature type="transmembrane region" description="Helical" evidence="9">
    <location>
        <begin position="1096"/>
        <end position="1117"/>
    </location>
</feature>
<feature type="transmembrane region" description="Helical" evidence="9">
    <location>
        <begin position="79"/>
        <end position="100"/>
    </location>
</feature>
<feature type="transmembrane region" description="Helical" evidence="9">
    <location>
        <begin position="764"/>
        <end position="788"/>
    </location>
</feature>
<evidence type="ECO:0000256" key="8">
    <source>
        <dbReference type="ARBA" id="ARBA00023163"/>
    </source>
</evidence>
<evidence type="ECO:0000256" key="9">
    <source>
        <dbReference type="SAM" id="Phobius"/>
    </source>
</evidence>
<feature type="transmembrane region" description="Helical" evidence="9">
    <location>
        <begin position="133"/>
        <end position="160"/>
    </location>
</feature>
<keyword evidence="5" id="KW-0805">Transcription regulation</keyword>
<evidence type="ECO:0000256" key="3">
    <source>
        <dbReference type="ARBA" id="ARBA00022692"/>
    </source>
</evidence>
<organism evidence="11 12">
    <name type="scientific">Chitinophaga sancti</name>
    <dbReference type="NCBI Taxonomy" id="1004"/>
    <lineage>
        <taxon>Bacteria</taxon>
        <taxon>Pseudomonadati</taxon>
        <taxon>Bacteroidota</taxon>
        <taxon>Chitinophagia</taxon>
        <taxon>Chitinophagales</taxon>
        <taxon>Chitinophagaceae</taxon>
        <taxon>Chitinophaga</taxon>
    </lineage>
</organism>
<comment type="subcellular location">
    <subcellularLocation>
        <location evidence="1">Cell membrane</location>
        <topology evidence="1">Multi-pass membrane protein</topology>
    </subcellularLocation>
</comment>
<evidence type="ECO:0000256" key="5">
    <source>
        <dbReference type="ARBA" id="ARBA00023015"/>
    </source>
</evidence>
<evidence type="ECO:0000256" key="7">
    <source>
        <dbReference type="ARBA" id="ARBA00023136"/>
    </source>
</evidence>
<dbReference type="InterPro" id="IPR003838">
    <property type="entry name" value="ABC3_permease_C"/>
</dbReference>
<proteinExistence type="predicted"/>
<keyword evidence="2" id="KW-1003">Cell membrane</keyword>
<feature type="transmembrane region" description="Helical" evidence="9">
    <location>
        <begin position="720"/>
        <end position="743"/>
    </location>
</feature>
<dbReference type="Pfam" id="PF12704">
    <property type="entry name" value="MacB_PCD"/>
    <property type="match status" value="2"/>
</dbReference>
<dbReference type="PANTHER" id="PTHR30572">
    <property type="entry name" value="MEMBRANE COMPONENT OF TRANSPORTER-RELATED"/>
    <property type="match status" value="1"/>
</dbReference>
<feature type="transmembrane region" description="Helical" evidence="9">
    <location>
        <begin position="626"/>
        <end position="648"/>
    </location>
</feature>
<evidence type="ECO:0000256" key="6">
    <source>
        <dbReference type="ARBA" id="ARBA00023125"/>
    </source>
</evidence>
<evidence type="ECO:0000313" key="11">
    <source>
        <dbReference type="EMBL" id="WQG87975.1"/>
    </source>
</evidence>
<evidence type="ECO:0000259" key="10">
    <source>
        <dbReference type="PROSITE" id="PS01124"/>
    </source>
</evidence>
<accession>A0ABZ0XBV5</accession>
<keyword evidence="6" id="KW-0238">DNA-binding</keyword>
<keyword evidence="4 9" id="KW-1133">Transmembrane helix</keyword>
<feature type="domain" description="HTH araC/xylS-type" evidence="10">
    <location>
        <begin position="187"/>
        <end position="291"/>
    </location>
</feature>
<dbReference type="Pfam" id="PF02687">
    <property type="entry name" value="FtsX"/>
    <property type="match status" value="2"/>
</dbReference>
<evidence type="ECO:0000256" key="2">
    <source>
        <dbReference type="ARBA" id="ARBA00022475"/>
    </source>
</evidence>
<dbReference type="InterPro" id="IPR018060">
    <property type="entry name" value="HTH_AraC"/>
</dbReference>
<dbReference type="SMART" id="SM00342">
    <property type="entry name" value="HTH_ARAC"/>
    <property type="match status" value="1"/>
</dbReference>
<dbReference type="EMBL" id="CP140154">
    <property type="protein sequence ID" value="WQG87975.1"/>
    <property type="molecule type" value="Genomic_DNA"/>
</dbReference>
<dbReference type="SUPFAM" id="SSF46689">
    <property type="entry name" value="Homeodomain-like"/>
    <property type="match status" value="1"/>
</dbReference>